<evidence type="ECO:0000313" key="3">
    <source>
        <dbReference type="Proteomes" id="UP000001414"/>
    </source>
</evidence>
<keyword evidence="1" id="KW-0812">Transmembrane</keyword>
<name>Q8A912_BACTN</name>
<dbReference type="EnsemblBacteria" id="AAO76112">
    <property type="protein sequence ID" value="AAO76112"/>
    <property type="gene ID" value="BT_1005"/>
</dbReference>
<sequence>MSIKTEICQAYLRTSDYLIGFTLILIVIWLKQPSSNIPFLRTELHSYFHDFTSGCLIRNQIAFFINLLQILLGSPIQFEFEYIYI</sequence>
<feature type="transmembrane region" description="Helical" evidence="1">
    <location>
        <begin position="12"/>
        <end position="30"/>
    </location>
</feature>
<protein>
    <submittedName>
        <fullName evidence="2">Uncharacterized protein</fullName>
    </submittedName>
</protein>
<keyword evidence="1" id="KW-1133">Transmembrane helix</keyword>
<evidence type="ECO:0000256" key="1">
    <source>
        <dbReference type="SAM" id="Phobius"/>
    </source>
</evidence>
<dbReference type="KEGG" id="bth:BT_1005"/>
<dbReference type="InParanoid" id="Q8A912"/>
<reference evidence="2 3" key="2">
    <citation type="journal article" date="2009" name="Proc. Natl. Acad. Sci. U.S.A.">
        <title>Characterizing a model human gut microbiota composed of members of its two dominant bacterial phyla.</title>
        <authorList>
            <person name="Mahowald M.A."/>
            <person name="Rey F.E."/>
            <person name="Seedorf H."/>
            <person name="Turnbaugh P.J."/>
            <person name="Fulton R.S."/>
            <person name="Wollam A."/>
            <person name="Shah N."/>
            <person name="Wang C."/>
            <person name="Magrini V."/>
            <person name="Wilson R.K."/>
            <person name="Cantarel B.L."/>
            <person name="Coutinho P.M."/>
            <person name="Henrissat B."/>
            <person name="Crock L.W."/>
            <person name="Russell A."/>
            <person name="Verberkmoes N.C."/>
            <person name="Hettich R.L."/>
            <person name="Gordon J.I."/>
        </authorList>
    </citation>
    <scope>NUCLEOTIDE SEQUENCE [LARGE SCALE GENOMIC DNA]</scope>
    <source>
        <strain evidence="3">ATCC 29148 / DSM 2079 / JCM 5827 / CCUG 10774 / NCTC 10582 / VPI-5482 / E50</strain>
    </source>
</reference>
<dbReference type="EMBL" id="AE015928">
    <property type="protein sequence ID" value="AAO76112.1"/>
    <property type="molecule type" value="Genomic_DNA"/>
</dbReference>
<keyword evidence="3" id="KW-1185">Reference proteome</keyword>
<dbReference type="HOGENOM" id="CLU_2505969_0_0_10"/>
<proteinExistence type="predicted"/>
<dbReference type="Proteomes" id="UP000001414">
    <property type="component" value="Chromosome"/>
</dbReference>
<evidence type="ECO:0000313" key="2">
    <source>
        <dbReference type="EMBL" id="AAO76112.1"/>
    </source>
</evidence>
<accession>Q8A912</accession>
<dbReference type="PaxDb" id="226186-BT_1005"/>
<reference evidence="2 3" key="1">
    <citation type="journal article" date="2003" name="Science">
        <title>A genomic view of the human-Bacteroides thetaiotaomicron symbiosis.</title>
        <authorList>
            <person name="Xu J."/>
            <person name="Bjursell M.K."/>
            <person name="Himrod J."/>
            <person name="Deng S."/>
            <person name="Carmichael L.K."/>
            <person name="Chiang H.C."/>
            <person name="Hooper L.V."/>
            <person name="Gordon J.I."/>
        </authorList>
    </citation>
    <scope>NUCLEOTIDE SEQUENCE [LARGE SCALE GENOMIC DNA]</scope>
    <source>
        <strain evidence="3">ATCC 29148 / DSM 2079 / JCM 5827 / CCUG 10774 / NCTC 10582 / VPI-5482 / E50</strain>
    </source>
</reference>
<organism evidence="2 3">
    <name type="scientific">Bacteroides thetaiotaomicron (strain ATCC 29148 / DSM 2079 / JCM 5827 / CCUG 10774 / NCTC 10582 / VPI-5482 / E50)</name>
    <dbReference type="NCBI Taxonomy" id="226186"/>
    <lineage>
        <taxon>Bacteria</taxon>
        <taxon>Pseudomonadati</taxon>
        <taxon>Bacteroidota</taxon>
        <taxon>Bacteroidia</taxon>
        <taxon>Bacteroidales</taxon>
        <taxon>Bacteroidaceae</taxon>
        <taxon>Bacteroides</taxon>
    </lineage>
</organism>
<gene>
    <name evidence="2" type="ordered locus">BT_1005</name>
</gene>
<keyword evidence="1" id="KW-0472">Membrane</keyword>
<dbReference type="AlphaFoldDB" id="Q8A912"/>